<keyword evidence="3" id="KW-1185">Reference proteome</keyword>
<proteinExistence type="predicted"/>
<reference evidence="3" key="1">
    <citation type="submission" date="2016-02" db="EMBL/GenBank/DDBJ databases">
        <title>Comparative genomics of biotechnologically important yeasts.</title>
        <authorList>
            <consortium name="DOE Joint Genome Institute"/>
            <person name="Riley R."/>
            <person name="Haridas S."/>
            <person name="Wolfe K.H."/>
            <person name="Lopes M.R."/>
            <person name="Hittinger C.T."/>
            <person name="Goker M."/>
            <person name="Salamov A."/>
            <person name="Wisecaver J."/>
            <person name="Long T.M."/>
            <person name="Aerts A.L."/>
            <person name="Barry K."/>
            <person name="Choi C."/>
            <person name="Clum A."/>
            <person name="Coughlan A.Y."/>
            <person name="Deshpande S."/>
            <person name="Douglass A.P."/>
            <person name="Hanson S.J."/>
            <person name="Klenk H.-P."/>
            <person name="Labutti K."/>
            <person name="Lapidus A."/>
            <person name="Lindquist E."/>
            <person name="Lipzen A."/>
            <person name="Meier-Kolthoff J.P."/>
            <person name="Ohm R.A."/>
            <person name="Otillar R.P."/>
            <person name="Pangilinan J."/>
            <person name="Peng Y."/>
            <person name="Rokas A."/>
            <person name="Rosa C.A."/>
            <person name="Scheuner C."/>
            <person name="Sibirny A.A."/>
            <person name="Slot J.C."/>
            <person name="Stielow J.B."/>
            <person name="Sun H."/>
            <person name="Kurtzman C.P."/>
            <person name="Blackwell M."/>
            <person name="Jeffries T.W."/>
            <person name="Grigoriev I.V."/>
        </authorList>
    </citation>
    <scope>NUCLEOTIDE SEQUENCE [LARGE SCALE GENOMIC DNA]</scope>
    <source>
        <strain evidence="3">NRRL Y-17796</strain>
    </source>
</reference>
<feature type="domain" description="PRELI/MSF1" evidence="1">
    <location>
        <begin position="1"/>
        <end position="175"/>
    </location>
</feature>
<dbReference type="Proteomes" id="UP000095023">
    <property type="component" value="Unassembled WGS sequence"/>
</dbReference>
<dbReference type="AlphaFoldDB" id="A0A1E4TDD2"/>
<accession>A0A1E4TDD2</accession>
<dbReference type="GO" id="GO:0005758">
    <property type="term" value="C:mitochondrial intermembrane space"/>
    <property type="evidence" value="ECO:0007669"/>
    <property type="project" value="InterPro"/>
</dbReference>
<sequence length="175" mass="19972">MKIFSSQYVFSYPWDTVTIANWQKYPNERCPHVQSVDVLRREVKDGVLRTERLISVKQNVPGWLITLIGGSNLSYVREVSEVDIANKSLTLRSTNLTFNSLLSVYETVKYTPAIEVGEDDKIKEATLFEQEAQISANAAFLRLKNKIEDWSVERFTQNAVSGKAGFESVLRKFTN</sequence>
<dbReference type="Pfam" id="PF04707">
    <property type="entry name" value="PRELI"/>
    <property type="match status" value="1"/>
</dbReference>
<protein>
    <recommendedName>
        <fullName evidence="1">PRELI/MSF1 domain-containing protein</fullName>
    </recommendedName>
</protein>
<dbReference type="PROSITE" id="PS50904">
    <property type="entry name" value="PRELI_MSF1"/>
    <property type="match status" value="1"/>
</dbReference>
<dbReference type="OrthoDB" id="407630at2759"/>
<dbReference type="EMBL" id="KV453843">
    <property type="protein sequence ID" value="ODV89772.1"/>
    <property type="molecule type" value="Genomic_DNA"/>
</dbReference>
<dbReference type="PANTHER" id="PTHR11158">
    <property type="entry name" value="MSF1/PX19 RELATED"/>
    <property type="match status" value="1"/>
</dbReference>
<organism evidence="2 3">
    <name type="scientific">Tortispora caseinolytica NRRL Y-17796</name>
    <dbReference type="NCBI Taxonomy" id="767744"/>
    <lineage>
        <taxon>Eukaryota</taxon>
        <taxon>Fungi</taxon>
        <taxon>Dikarya</taxon>
        <taxon>Ascomycota</taxon>
        <taxon>Saccharomycotina</taxon>
        <taxon>Trigonopsidomycetes</taxon>
        <taxon>Trigonopsidales</taxon>
        <taxon>Trigonopsidaceae</taxon>
        <taxon>Tortispora</taxon>
    </lineage>
</organism>
<dbReference type="InterPro" id="IPR006797">
    <property type="entry name" value="PRELI/MSF1_dom"/>
</dbReference>
<gene>
    <name evidence="2" type="ORF">CANCADRAFT_32923</name>
</gene>
<evidence type="ECO:0000313" key="3">
    <source>
        <dbReference type="Proteomes" id="UP000095023"/>
    </source>
</evidence>
<name>A0A1E4TDD2_9ASCO</name>
<evidence type="ECO:0000259" key="1">
    <source>
        <dbReference type="PROSITE" id="PS50904"/>
    </source>
</evidence>
<evidence type="ECO:0000313" key="2">
    <source>
        <dbReference type="EMBL" id="ODV89772.1"/>
    </source>
</evidence>
<dbReference type="InterPro" id="IPR037365">
    <property type="entry name" value="Slowmo/Ups"/>
</dbReference>